<keyword evidence="3" id="KW-1185">Reference proteome</keyword>
<accession>A0ABR0AYB7</accession>
<sequence>MDDQATSDLKFLDNNIGKPVSDETSTPAASISLNNGRRSKRVELVEERRLKTDIRCKRGQKSPQPIYYLSHCGICHT</sequence>
<gene>
    <name evidence="2" type="ORF">OUZ56_023050</name>
</gene>
<reference evidence="2 3" key="1">
    <citation type="journal article" date="2023" name="Nucleic Acids Res.">
        <title>The hologenome of Daphnia magna reveals possible DNA methylation and microbiome-mediated evolution of the host genome.</title>
        <authorList>
            <person name="Chaturvedi A."/>
            <person name="Li X."/>
            <person name="Dhandapani V."/>
            <person name="Marshall H."/>
            <person name="Kissane S."/>
            <person name="Cuenca-Cambronero M."/>
            <person name="Asole G."/>
            <person name="Calvet F."/>
            <person name="Ruiz-Romero M."/>
            <person name="Marangio P."/>
            <person name="Guigo R."/>
            <person name="Rago D."/>
            <person name="Mirbahai L."/>
            <person name="Eastwood N."/>
            <person name="Colbourne J.K."/>
            <person name="Zhou J."/>
            <person name="Mallon E."/>
            <person name="Orsini L."/>
        </authorList>
    </citation>
    <scope>NUCLEOTIDE SEQUENCE [LARGE SCALE GENOMIC DNA]</scope>
    <source>
        <strain evidence="2">LRV0_1</strain>
    </source>
</reference>
<proteinExistence type="predicted"/>
<protein>
    <submittedName>
        <fullName evidence="2">Uncharacterized protein</fullName>
    </submittedName>
</protein>
<organism evidence="2 3">
    <name type="scientific">Daphnia magna</name>
    <dbReference type="NCBI Taxonomy" id="35525"/>
    <lineage>
        <taxon>Eukaryota</taxon>
        <taxon>Metazoa</taxon>
        <taxon>Ecdysozoa</taxon>
        <taxon>Arthropoda</taxon>
        <taxon>Crustacea</taxon>
        <taxon>Branchiopoda</taxon>
        <taxon>Diplostraca</taxon>
        <taxon>Cladocera</taxon>
        <taxon>Anomopoda</taxon>
        <taxon>Daphniidae</taxon>
        <taxon>Daphnia</taxon>
    </lineage>
</organism>
<dbReference type="EMBL" id="JAOYFB010000039">
    <property type="protein sequence ID" value="KAK4030093.1"/>
    <property type="molecule type" value="Genomic_DNA"/>
</dbReference>
<evidence type="ECO:0000313" key="2">
    <source>
        <dbReference type="EMBL" id="KAK4030093.1"/>
    </source>
</evidence>
<comment type="caution">
    <text evidence="2">The sequence shown here is derived from an EMBL/GenBank/DDBJ whole genome shotgun (WGS) entry which is preliminary data.</text>
</comment>
<evidence type="ECO:0000313" key="3">
    <source>
        <dbReference type="Proteomes" id="UP001234178"/>
    </source>
</evidence>
<dbReference type="Proteomes" id="UP001234178">
    <property type="component" value="Unassembled WGS sequence"/>
</dbReference>
<evidence type="ECO:0000256" key="1">
    <source>
        <dbReference type="SAM" id="MobiDB-lite"/>
    </source>
</evidence>
<feature type="region of interest" description="Disordered" evidence="1">
    <location>
        <begin position="1"/>
        <end position="35"/>
    </location>
</feature>
<name>A0ABR0AYB7_9CRUS</name>
<feature type="compositionally biased region" description="Polar residues" evidence="1">
    <location>
        <begin position="22"/>
        <end position="35"/>
    </location>
</feature>